<protein>
    <submittedName>
        <fullName evidence="2">Uncharacterized protein</fullName>
    </submittedName>
</protein>
<name>A0A022VZB4_TRIRU</name>
<feature type="compositionally biased region" description="Basic and acidic residues" evidence="1">
    <location>
        <begin position="161"/>
        <end position="172"/>
    </location>
</feature>
<evidence type="ECO:0000313" key="2">
    <source>
        <dbReference type="EMBL" id="EZF51425.1"/>
    </source>
</evidence>
<proteinExistence type="predicted"/>
<evidence type="ECO:0000256" key="1">
    <source>
        <dbReference type="SAM" id="MobiDB-lite"/>
    </source>
</evidence>
<organism evidence="2">
    <name type="scientific">Trichophyton rubrum CBS 288.86</name>
    <dbReference type="NCBI Taxonomy" id="1215330"/>
    <lineage>
        <taxon>Eukaryota</taxon>
        <taxon>Fungi</taxon>
        <taxon>Dikarya</taxon>
        <taxon>Ascomycota</taxon>
        <taxon>Pezizomycotina</taxon>
        <taxon>Eurotiomycetes</taxon>
        <taxon>Eurotiomycetidae</taxon>
        <taxon>Onygenales</taxon>
        <taxon>Arthrodermataceae</taxon>
        <taxon>Trichophyton</taxon>
    </lineage>
</organism>
<feature type="region of interest" description="Disordered" evidence="1">
    <location>
        <begin position="121"/>
        <end position="186"/>
    </location>
</feature>
<feature type="compositionally biased region" description="Low complexity" evidence="1">
    <location>
        <begin position="136"/>
        <end position="159"/>
    </location>
</feature>
<dbReference type="OrthoDB" id="4173573at2759"/>
<dbReference type="Proteomes" id="UP000023758">
    <property type="component" value="Unassembled WGS sequence"/>
</dbReference>
<gene>
    <name evidence="2" type="ORF">H103_05288</name>
</gene>
<sequence>MPSTTSPSGPPAIFSHRRMPISQEYHVMDRYAGHASRCRICANPVEAITKGRNLCDRGIRHAHNFILCIRSHEGKAYAAADIEFTPKEIDIPPQFSVISDLLRALDLGLLAKLQKPQPVVINTTNNTRSSRDDNVPSSPASPSASLPERSSSTVVVVSSRKGKESSRDDLSFSRRGTLYPDETPGQLVTRTYHSTSSKSGIRVPSTYLS</sequence>
<dbReference type="AlphaFoldDB" id="A0A022VZB4"/>
<dbReference type="EMBL" id="KK207866">
    <property type="protein sequence ID" value="EZF51425.1"/>
    <property type="molecule type" value="Genomic_DNA"/>
</dbReference>
<accession>A0A022VZB4</accession>
<dbReference type="HOGENOM" id="CLU_1320586_0_0_1"/>
<reference evidence="2" key="1">
    <citation type="submission" date="2014-02" db="EMBL/GenBank/DDBJ databases">
        <title>The Genome Sequence of Trichophyton rubrum (morphotype fischeri) CBS 288.86.</title>
        <authorList>
            <consortium name="The Broad Institute Genomics Platform"/>
            <person name="Cuomo C.A."/>
            <person name="White T.C."/>
            <person name="Graser Y."/>
            <person name="Martinez-Rossi N."/>
            <person name="Heitman J."/>
            <person name="Young S.K."/>
            <person name="Zeng Q."/>
            <person name="Gargeya S."/>
            <person name="Abouelleil A."/>
            <person name="Alvarado L."/>
            <person name="Chapman S.B."/>
            <person name="Gainer-Dewar J."/>
            <person name="Goldberg J."/>
            <person name="Griggs A."/>
            <person name="Gujja S."/>
            <person name="Hansen M."/>
            <person name="Howarth C."/>
            <person name="Imamovic A."/>
            <person name="Larimer J."/>
            <person name="Martinez D."/>
            <person name="Murphy C."/>
            <person name="Pearson M.D."/>
            <person name="Persinoti G."/>
            <person name="Poon T."/>
            <person name="Priest M."/>
            <person name="Roberts A.D."/>
            <person name="Saif S."/>
            <person name="Shea T.D."/>
            <person name="Sykes S.N."/>
            <person name="Wortman J."/>
            <person name="Nusbaum C."/>
            <person name="Birren B."/>
        </authorList>
    </citation>
    <scope>NUCLEOTIDE SEQUENCE [LARGE SCALE GENOMIC DNA]</scope>
    <source>
        <strain evidence="2">CBS 288.86</strain>
    </source>
</reference>